<dbReference type="EMBL" id="CP154795">
    <property type="protein sequence ID" value="XAN06968.1"/>
    <property type="molecule type" value="Genomic_DNA"/>
</dbReference>
<reference evidence="4 5" key="1">
    <citation type="submission" date="2024-04" db="EMBL/GenBank/DDBJ databases">
        <title>Isolation of an actinomycete strain from pig manure.</title>
        <authorList>
            <person name="Gong T."/>
            <person name="Yu Z."/>
            <person name="An M."/>
            <person name="Wei C."/>
            <person name="Yang W."/>
            <person name="Liu L."/>
        </authorList>
    </citation>
    <scope>NUCLEOTIDE SEQUENCE [LARGE SCALE GENOMIC DNA]</scope>
    <source>
        <strain evidence="4 5">ZF39</strain>
    </source>
</reference>
<dbReference type="Pfam" id="PF00583">
    <property type="entry name" value="Acetyltransf_1"/>
    <property type="match status" value="1"/>
</dbReference>
<name>A0ABZ3FLP1_9ACTN</name>
<accession>A0ABZ3FLP1</accession>
<organism evidence="4 5">
    <name type="scientific">Ammonicoccus fulvus</name>
    <dbReference type="NCBI Taxonomy" id="3138240"/>
    <lineage>
        <taxon>Bacteria</taxon>
        <taxon>Bacillati</taxon>
        <taxon>Actinomycetota</taxon>
        <taxon>Actinomycetes</taxon>
        <taxon>Propionibacteriales</taxon>
        <taxon>Propionibacteriaceae</taxon>
        <taxon>Ammonicoccus</taxon>
    </lineage>
</organism>
<dbReference type="SUPFAM" id="SSF55729">
    <property type="entry name" value="Acyl-CoA N-acyltransferases (Nat)"/>
    <property type="match status" value="1"/>
</dbReference>
<feature type="domain" description="N-acetyltransferase" evidence="3">
    <location>
        <begin position="1"/>
        <end position="164"/>
    </location>
</feature>
<evidence type="ECO:0000313" key="4">
    <source>
        <dbReference type="EMBL" id="XAN06968.1"/>
    </source>
</evidence>
<keyword evidence="2" id="KW-0012">Acyltransferase</keyword>
<dbReference type="CDD" id="cd04301">
    <property type="entry name" value="NAT_SF"/>
    <property type="match status" value="1"/>
</dbReference>
<dbReference type="PANTHER" id="PTHR43072">
    <property type="entry name" value="N-ACETYLTRANSFERASE"/>
    <property type="match status" value="1"/>
</dbReference>
<dbReference type="Gene3D" id="3.40.630.30">
    <property type="match status" value="1"/>
</dbReference>
<evidence type="ECO:0000259" key="3">
    <source>
        <dbReference type="PROSITE" id="PS51186"/>
    </source>
</evidence>
<keyword evidence="1" id="KW-0808">Transferase</keyword>
<dbReference type="Proteomes" id="UP001442841">
    <property type="component" value="Chromosome"/>
</dbReference>
<evidence type="ECO:0000256" key="2">
    <source>
        <dbReference type="ARBA" id="ARBA00023315"/>
    </source>
</evidence>
<dbReference type="InterPro" id="IPR016181">
    <property type="entry name" value="Acyl_CoA_acyltransferase"/>
</dbReference>
<evidence type="ECO:0000313" key="5">
    <source>
        <dbReference type="Proteomes" id="UP001442841"/>
    </source>
</evidence>
<dbReference type="PANTHER" id="PTHR43072:SF23">
    <property type="entry name" value="UPF0039 PROTEIN C11D3.02C"/>
    <property type="match status" value="1"/>
</dbReference>
<dbReference type="RefSeq" id="WP_425308411.1">
    <property type="nucleotide sequence ID" value="NZ_CP154795.1"/>
</dbReference>
<dbReference type="PROSITE" id="PS51186">
    <property type="entry name" value="GNAT"/>
    <property type="match status" value="1"/>
</dbReference>
<protein>
    <submittedName>
        <fullName evidence="4">N-acetyltransferase family protein</fullName>
    </submittedName>
</protein>
<keyword evidence="5" id="KW-1185">Reference proteome</keyword>
<sequence length="164" mass="18347">MQIQNASPQHFDRILEIYAHHVMHAYATFDERPPTMDERLPWFEQFSAEGLHQLLVAVDGEQVLGYAASLAYRSHPAFARTVEFSVYLAPECAGRGVGTALYRDLIERVRAAGALTVVTGVALPNPASLALHARCGFREVGIFDEYAEKHCRRISSQWFQLSLG</sequence>
<proteinExistence type="predicted"/>
<dbReference type="InterPro" id="IPR000182">
    <property type="entry name" value="GNAT_dom"/>
</dbReference>
<gene>
    <name evidence="4" type="ORF">AADG42_06525</name>
</gene>
<evidence type="ECO:0000256" key="1">
    <source>
        <dbReference type="ARBA" id="ARBA00022679"/>
    </source>
</evidence>